<sequence>MPPFSFAVQALSVNRPVFFCLRPERRPDQAHLIRVSGGADNNFPPLFRDQLQPLVAPQVLHFMQVPLRTRV</sequence>
<dbReference type="EMBL" id="FWFX01000004">
    <property type="protein sequence ID" value="SLN37538.1"/>
    <property type="molecule type" value="Genomic_DNA"/>
</dbReference>
<dbReference type="AlphaFoldDB" id="A0A1X6Z1Y1"/>
<reference evidence="1 2" key="1">
    <citation type="submission" date="2017-03" db="EMBL/GenBank/DDBJ databases">
        <authorList>
            <person name="Afonso C.L."/>
            <person name="Miller P.J."/>
            <person name="Scott M.A."/>
            <person name="Spackman E."/>
            <person name="Goraichik I."/>
            <person name="Dimitrov K.M."/>
            <person name="Suarez D.L."/>
            <person name="Swayne D.E."/>
        </authorList>
    </citation>
    <scope>NUCLEOTIDE SEQUENCE [LARGE SCALE GENOMIC DNA]</scope>
    <source>
        <strain evidence="1 2">CECT 7450</strain>
    </source>
</reference>
<dbReference type="Proteomes" id="UP000193061">
    <property type="component" value="Unassembled WGS sequence"/>
</dbReference>
<gene>
    <name evidence="1" type="ORF">ROA7450_01798</name>
</gene>
<organism evidence="1 2">
    <name type="scientific">Roseovarius albus</name>
    <dbReference type="NCBI Taxonomy" id="1247867"/>
    <lineage>
        <taxon>Bacteria</taxon>
        <taxon>Pseudomonadati</taxon>
        <taxon>Pseudomonadota</taxon>
        <taxon>Alphaproteobacteria</taxon>
        <taxon>Rhodobacterales</taxon>
        <taxon>Roseobacteraceae</taxon>
        <taxon>Roseovarius</taxon>
    </lineage>
</organism>
<accession>A0A1X6Z1Y1</accession>
<protein>
    <submittedName>
        <fullName evidence="1">Uncharacterized protein</fullName>
    </submittedName>
</protein>
<proteinExistence type="predicted"/>
<name>A0A1X6Z1Y1_9RHOB</name>
<keyword evidence="2" id="KW-1185">Reference proteome</keyword>
<evidence type="ECO:0000313" key="2">
    <source>
        <dbReference type="Proteomes" id="UP000193061"/>
    </source>
</evidence>
<evidence type="ECO:0000313" key="1">
    <source>
        <dbReference type="EMBL" id="SLN37538.1"/>
    </source>
</evidence>